<dbReference type="PIRSF" id="PIRSF016089">
    <property type="entry name" value="SPC22"/>
    <property type="match status" value="1"/>
</dbReference>
<evidence type="ECO:0000256" key="9">
    <source>
        <dbReference type="SAM" id="SignalP"/>
    </source>
</evidence>
<dbReference type="Pfam" id="PF04573">
    <property type="entry name" value="SPC22"/>
    <property type="match status" value="2"/>
</dbReference>
<reference evidence="11" key="1">
    <citation type="journal article" date="2019" name="Nat. Commun.">
        <title>Expansion of phycobilisome linker gene families in mesophilic red algae.</title>
        <authorList>
            <person name="Lee J."/>
            <person name="Kim D."/>
            <person name="Bhattacharya D."/>
            <person name="Yoon H.S."/>
        </authorList>
    </citation>
    <scope>NUCLEOTIDE SEQUENCE [LARGE SCALE GENOMIC DNA]</scope>
    <source>
        <strain evidence="11">CCMP 1328</strain>
    </source>
</reference>
<evidence type="ECO:0000313" key="11">
    <source>
        <dbReference type="Proteomes" id="UP000324585"/>
    </source>
</evidence>
<feature type="signal peptide" evidence="9">
    <location>
        <begin position="1"/>
        <end position="29"/>
    </location>
</feature>
<evidence type="ECO:0000256" key="3">
    <source>
        <dbReference type="ARBA" id="ARBA00022692"/>
    </source>
</evidence>
<dbReference type="PANTHER" id="PTHR12804">
    <property type="entry name" value="MICROSOMAL SIGNAL PEPTIDASE 23 KD SUBUNIT SPC22/23"/>
    <property type="match status" value="1"/>
</dbReference>
<dbReference type="GO" id="GO:0006465">
    <property type="term" value="P:signal peptide processing"/>
    <property type="evidence" value="ECO:0007669"/>
    <property type="project" value="InterPro"/>
</dbReference>
<gene>
    <name evidence="10" type="ORF">FVE85_7009</name>
</gene>
<dbReference type="GO" id="GO:0045047">
    <property type="term" value="P:protein targeting to ER"/>
    <property type="evidence" value="ECO:0007669"/>
    <property type="project" value="TreeGrafter"/>
</dbReference>
<dbReference type="AlphaFoldDB" id="A0A5J4Z8V7"/>
<keyword evidence="3" id="KW-0812">Transmembrane</keyword>
<evidence type="ECO:0000256" key="2">
    <source>
        <dbReference type="ARBA" id="ARBA00009289"/>
    </source>
</evidence>
<accession>A0A5J4Z8V7</accession>
<name>A0A5J4Z8V7_PORPP</name>
<keyword evidence="9" id="KW-0732">Signal</keyword>
<sequence length="207" mass="23031">MHSVMARMNQMSSSVLVMGALLLVAVAMSSQWLAREPQLRVAFRRAQVVERGAGMRHRRAGSAQPQKQLVVEFDLEADFTQAWHWNVKNVYVSVVASYNTTQLAPEGAQRRASSTVVTSNGATSDDSHVVVEHHMVLWDRVISSQDEARIFSSDLRSKYSPRHSDGSMVPLDRPMTLHVEYMIFPVVGAFTFGSSALHAFVLNAEES</sequence>
<keyword evidence="6" id="KW-1133">Transmembrane helix</keyword>
<dbReference type="OrthoDB" id="10261524at2759"/>
<comment type="subcellular location">
    <subcellularLocation>
        <location evidence="1">Endoplasmic reticulum membrane</location>
        <topology evidence="1">Single-pass type II membrane protein</topology>
    </subcellularLocation>
</comment>
<keyword evidence="4" id="KW-0256">Endoplasmic reticulum</keyword>
<evidence type="ECO:0000313" key="10">
    <source>
        <dbReference type="EMBL" id="KAA8499424.1"/>
    </source>
</evidence>
<evidence type="ECO:0000256" key="7">
    <source>
        <dbReference type="ARBA" id="ARBA00023136"/>
    </source>
</evidence>
<proteinExistence type="inferred from homology"/>
<organism evidence="10 11">
    <name type="scientific">Porphyridium purpureum</name>
    <name type="common">Red alga</name>
    <name type="synonym">Porphyridium cruentum</name>
    <dbReference type="NCBI Taxonomy" id="35688"/>
    <lineage>
        <taxon>Eukaryota</taxon>
        <taxon>Rhodophyta</taxon>
        <taxon>Bangiophyceae</taxon>
        <taxon>Porphyridiales</taxon>
        <taxon>Porphyridiaceae</taxon>
        <taxon>Porphyridium</taxon>
    </lineage>
</organism>
<comment type="similarity">
    <text evidence="2">Belongs to the SPCS3 family.</text>
</comment>
<feature type="chain" id="PRO_5023914383" description="Signal peptidase complex subunit 3" evidence="9">
    <location>
        <begin position="30"/>
        <end position="207"/>
    </location>
</feature>
<comment type="caution">
    <text evidence="10">The sequence shown here is derived from an EMBL/GenBank/DDBJ whole genome shotgun (WGS) entry which is preliminary data.</text>
</comment>
<keyword evidence="7" id="KW-0472">Membrane</keyword>
<evidence type="ECO:0000256" key="6">
    <source>
        <dbReference type="ARBA" id="ARBA00022989"/>
    </source>
</evidence>
<dbReference type="EMBL" id="VRMN01000001">
    <property type="protein sequence ID" value="KAA8499424.1"/>
    <property type="molecule type" value="Genomic_DNA"/>
</dbReference>
<protein>
    <recommendedName>
        <fullName evidence="8">Signal peptidase complex subunit 3</fullName>
    </recommendedName>
</protein>
<dbReference type="PANTHER" id="PTHR12804:SF0">
    <property type="entry name" value="SIGNAL PEPTIDASE COMPLEX SUBUNIT 3"/>
    <property type="match status" value="1"/>
</dbReference>
<evidence type="ECO:0000256" key="1">
    <source>
        <dbReference type="ARBA" id="ARBA00004648"/>
    </source>
</evidence>
<keyword evidence="11" id="KW-1185">Reference proteome</keyword>
<evidence type="ECO:0000256" key="5">
    <source>
        <dbReference type="ARBA" id="ARBA00022968"/>
    </source>
</evidence>
<keyword evidence="5" id="KW-0735">Signal-anchor</keyword>
<dbReference type="GO" id="GO:0005787">
    <property type="term" value="C:signal peptidase complex"/>
    <property type="evidence" value="ECO:0007669"/>
    <property type="project" value="InterPro"/>
</dbReference>
<evidence type="ECO:0000256" key="4">
    <source>
        <dbReference type="ARBA" id="ARBA00022824"/>
    </source>
</evidence>
<evidence type="ECO:0000256" key="8">
    <source>
        <dbReference type="ARBA" id="ARBA00029556"/>
    </source>
</evidence>
<dbReference type="InterPro" id="IPR007653">
    <property type="entry name" value="SPC3"/>
</dbReference>
<dbReference type="Proteomes" id="UP000324585">
    <property type="component" value="Unassembled WGS sequence"/>
</dbReference>